<name>A0A7X0HE53_9ACTN</name>
<dbReference type="NCBIfam" id="NF035938">
    <property type="entry name" value="EboA_domain"/>
    <property type="match status" value="1"/>
</dbReference>
<keyword evidence="3" id="KW-1185">Reference proteome</keyword>
<evidence type="ECO:0000256" key="1">
    <source>
        <dbReference type="SAM" id="MobiDB-lite"/>
    </source>
</evidence>
<evidence type="ECO:0008006" key="4">
    <source>
        <dbReference type="Google" id="ProtNLM"/>
    </source>
</evidence>
<organism evidence="2 3">
    <name type="scientific">Streptomyces candidus</name>
    <dbReference type="NCBI Taxonomy" id="67283"/>
    <lineage>
        <taxon>Bacteria</taxon>
        <taxon>Bacillati</taxon>
        <taxon>Actinomycetota</taxon>
        <taxon>Actinomycetes</taxon>
        <taxon>Kitasatosporales</taxon>
        <taxon>Streptomycetaceae</taxon>
        <taxon>Streptomyces</taxon>
    </lineage>
</organism>
<proteinExistence type="predicted"/>
<dbReference type="AlphaFoldDB" id="A0A7X0HE53"/>
<evidence type="ECO:0000313" key="2">
    <source>
        <dbReference type="EMBL" id="MBB6435962.1"/>
    </source>
</evidence>
<accession>A0A7X0HE53</accession>
<comment type="caution">
    <text evidence="2">The sequence shown here is derived from an EMBL/GenBank/DDBJ whole genome shotgun (WGS) entry which is preliminary data.</text>
</comment>
<gene>
    <name evidence="2" type="ORF">HNQ79_002425</name>
</gene>
<dbReference type="InterPro" id="IPR047715">
    <property type="entry name" value="EboA_dom"/>
</dbReference>
<dbReference type="RefSeq" id="WP_373312531.1">
    <property type="nucleotide sequence ID" value="NZ_BNBN01000005.1"/>
</dbReference>
<sequence>MTIDLTGDPAALRTALESSLGEAGRAWLREALAQAQAQAQAQAGAGAEAGAPGPRAALPPWEIRFAEAGRHCDAPGAAAARVLLLCTAGVDAPTLHRLYAHGTAAERRAVLLALPHLAHAREGSALPLVEDALRTNDTRLVAAAVGPYASAHLDPHAWRHAVLKCLFTGVPVDSVHALARRARGDSELARMLADYAAERTAAGRPVPDDLTHALTLTATTAHSDATPCPAPVPAPKVPAEES</sequence>
<dbReference type="EMBL" id="JACHEM010000005">
    <property type="protein sequence ID" value="MBB6435962.1"/>
    <property type="molecule type" value="Genomic_DNA"/>
</dbReference>
<evidence type="ECO:0000313" key="3">
    <source>
        <dbReference type="Proteomes" id="UP000540423"/>
    </source>
</evidence>
<reference evidence="2 3" key="1">
    <citation type="submission" date="2020-08" db="EMBL/GenBank/DDBJ databases">
        <title>Genomic Encyclopedia of Type Strains, Phase IV (KMG-IV): sequencing the most valuable type-strain genomes for metagenomic binning, comparative biology and taxonomic classification.</title>
        <authorList>
            <person name="Goeker M."/>
        </authorList>
    </citation>
    <scope>NUCLEOTIDE SEQUENCE [LARGE SCALE GENOMIC DNA]</scope>
    <source>
        <strain evidence="2 3">DSM 40141</strain>
    </source>
</reference>
<feature type="region of interest" description="Disordered" evidence="1">
    <location>
        <begin position="220"/>
        <end position="242"/>
    </location>
</feature>
<protein>
    <recommendedName>
        <fullName evidence="4">Sugar phosphate isomerase</fullName>
    </recommendedName>
</protein>
<dbReference type="Proteomes" id="UP000540423">
    <property type="component" value="Unassembled WGS sequence"/>
</dbReference>